<comment type="cofactor">
    <cofactor evidence="1">
        <name>FAD</name>
        <dbReference type="ChEBI" id="CHEBI:57692"/>
    </cofactor>
</comment>
<dbReference type="GO" id="GO:0050660">
    <property type="term" value="F:flavin adenine dinucleotide binding"/>
    <property type="evidence" value="ECO:0007669"/>
    <property type="project" value="InterPro"/>
</dbReference>
<proteinExistence type="inferred from homology"/>
<reference evidence="8" key="1">
    <citation type="submission" date="2016-11" db="UniProtKB">
        <authorList>
            <consortium name="WormBaseParasite"/>
        </authorList>
    </citation>
    <scope>IDENTIFICATION</scope>
</reference>
<dbReference type="WBParaSite" id="L893_g21851.t1">
    <property type="protein sequence ID" value="L893_g21851.t1"/>
    <property type="gene ID" value="L893_g21851"/>
</dbReference>
<dbReference type="InterPro" id="IPR036188">
    <property type="entry name" value="FAD/NAD-bd_sf"/>
</dbReference>
<dbReference type="InterPro" id="IPR006076">
    <property type="entry name" value="FAD-dep_OxRdtase"/>
</dbReference>
<dbReference type="InterPro" id="IPR045170">
    <property type="entry name" value="MTOX"/>
</dbReference>
<protein>
    <submittedName>
        <fullName evidence="8">Sarcosine oxidasee (formaldehyde-forming)</fullName>
    </submittedName>
</protein>
<evidence type="ECO:0000256" key="2">
    <source>
        <dbReference type="ARBA" id="ARBA00010989"/>
    </source>
</evidence>
<accession>A0A1I7Z128</accession>
<comment type="similarity">
    <text evidence="2">Belongs to the MSOX/MTOX family.</text>
</comment>
<sequence length="391" mass="43483">MAELLDVVVVGAGIMGSCAAYHSATRGLKPVVLEQFSEGHARGSSHGQSRIIRYAHGDTAYLPLMKESYSLWEALERSSDDKLIRKCGLLWVSTDEASVQRCSEILVEFGIEHRLLPGPQIQEVFPQFCYDEKWFGLVDPEAGVIYAERCLKAVRKEAEKKGAEFRFEEKVARIESLEDRVLLVTDKAKYEAKKVIVTVGAWLNEVLPGIRDVVDLQAEQIGVMYWKVARNQELYGPTGTCPTLVVEEGGKTMYMLPPVDYSNQIKFCLHAGEPIHPDEPLEEVPKYARDAPGEHISKHLPDIDGSHPSTVDKCLYTMTKDSQYAIGTYPSDPRIIVAGGFSGSGFKLSIAVGRILTDLVQGAEEKTVVPELFRLTRKRAEHRGMIGKSQS</sequence>
<dbReference type="AlphaFoldDB" id="A0A1I7Z128"/>
<dbReference type="Proteomes" id="UP000095287">
    <property type="component" value="Unplaced"/>
</dbReference>
<evidence type="ECO:0000256" key="4">
    <source>
        <dbReference type="ARBA" id="ARBA00022827"/>
    </source>
</evidence>
<dbReference type="GO" id="GO:0008115">
    <property type="term" value="F:sarcosine oxidase activity"/>
    <property type="evidence" value="ECO:0007669"/>
    <property type="project" value="TreeGrafter"/>
</dbReference>
<dbReference type="SUPFAM" id="SSF51905">
    <property type="entry name" value="FAD/NAD(P)-binding domain"/>
    <property type="match status" value="1"/>
</dbReference>
<evidence type="ECO:0000259" key="6">
    <source>
        <dbReference type="Pfam" id="PF01266"/>
    </source>
</evidence>
<name>A0A1I7Z128_9BILA</name>
<dbReference type="GO" id="GO:0050031">
    <property type="term" value="F:L-pipecolate oxidase activity"/>
    <property type="evidence" value="ECO:0007669"/>
    <property type="project" value="TreeGrafter"/>
</dbReference>
<dbReference type="NCBIfam" id="NF008425">
    <property type="entry name" value="PRK11259.1"/>
    <property type="match status" value="1"/>
</dbReference>
<organism evidence="7 8">
    <name type="scientific">Steinernema glaseri</name>
    <dbReference type="NCBI Taxonomy" id="37863"/>
    <lineage>
        <taxon>Eukaryota</taxon>
        <taxon>Metazoa</taxon>
        <taxon>Ecdysozoa</taxon>
        <taxon>Nematoda</taxon>
        <taxon>Chromadorea</taxon>
        <taxon>Rhabditida</taxon>
        <taxon>Tylenchina</taxon>
        <taxon>Panagrolaimomorpha</taxon>
        <taxon>Strongyloidoidea</taxon>
        <taxon>Steinernematidae</taxon>
        <taxon>Steinernema</taxon>
    </lineage>
</organism>
<dbReference type="Gene3D" id="3.30.9.10">
    <property type="entry name" value="D-Amino Acid Oxidase, subunit A, domain 2"/>
    <property type="match status" value="1"/>
</dbReference>
<dbReference type="PANTHER" id="PTHR10961">
    <property type="entry name" value="PEROXISOMAL SARCOSINE OXIDASE"/>
    <property type="match status" value="1"/>
</dbReference>
<dbReference type="PANTHER" id="PTHR10961:SF46">
    <property type="entry name" value="PEROXISOMAL SARCOSINE OXIDASE"/>
    <property type="match status" value="1"/>
</dbReference>
<dbReference type="SUPFAM" id="SSF54373">
    <property type="entry name" value="FAD-linked reductases, C-terminal domain"/>
    <property type="match status" value="1"/>
</dbReference>
<dbReference type="GO" id="GO:0005777">
    <property type="term" value="C:peroxisome"/>
    <property type="evidence" value="ECO:0007669"/>
    <property type="project" value="TreeGrafter"/>
</dbReference>
<dbReference type="Pfam" id="PF01266">
    <property type="entry name" value="DAO"/>
    <property type="match status" value="1"/>
</dbReference>
<keyword evidence="5" id="KW-0560">Oxidoreductase</keyword>
<keyword evidence="4" id="KW-0274">FAD</keyword>
<evidence type="ECO:0000313" key="8">
    <source>
        <dbReference type="WBParaSite" id="L893_g21851.t1"/>
    </source>
</evidence>
<feature type="domain" description="FAD dependent oxidoreductase" evidence="6">
    <location>
        <begin position="6"/>
        <end position="359"/>
    </location>
</feature>
<evidence type="ECO:0000256" key="5">
    <source>
        <dbReference type="ARBA" id="ARBA00023002"/>
    </source>
</evidence>
<evidence type="ECO:0000313" key="7">
    <source>
        <dbReference type="Proteomes" id="UP000095287"/>
    </source>
</evidence>
<dbReference type="GO" id="GO:0033514">
    <property type="term" value="P:L-lysine catabolic process to acetyl-CoA via L-pipecolate"/>
    <property type="evidence" value="ECO:0007669"/>
    <property type="project" value="TreeGrafter"/>
</dbReference>
<dbReference type="Gene3D" id="3.50.50.60">
    <property type="entry name" value="FAD/NAD(P)-binding domain"/>
    <property type="match status" value="1"/>
</dbReference>
<evidence type="ECO:0000256" key="3">
    <source>
        <dbReference type="ARBA" id="ARBA00022630"/>
    </source>
</evidence>
<evidence type="ECO:0000256" key="1">
    <source>
        <dbReference type="ARBA" id="ARBA00001974"/>
    </source>
</evidence>
<keyword evidence="7" id="KW-1185">Reference proteome</keyword>
<keyword evidence="3" id="KW-0285">Flavoprotein</keyword>